<dbReference type="PANTHER" id="PTHR40072:SF1">
    <property type="entry name" value="MOLYBDOPTERIN-GUANINE DINUCLEOTIDE BIOSYNTHESIS ADAPTER PROTEIN"/>
    <property type="match status" value="1"/>
</dbReference>
<keyword evidence="2" id="KW-0479">Metal-binding</keyword>
<dbReference type="Gene3D" id="3.40.50.300">
    <property type="entry name" value="P-loop containing nucleotide triphosphate hydrolases"/>
    <property type="match status" value="1"/>
</dbReference>
<dbReference type="InterPro" id="IPR004435">
    <property type="entry name" value="MobB_dom"/>
</dbReference>
<evidence type="ECO:0000313" key="7">
    <source>
        <dbReference type="Proteomes" id="UP000643554"/>
    </source>
</evidence>
<evidence type="ECO:0000256" key="3">
    <source>
        <dbReference type="ARBA" id="ARBA00023004"/>
    </source>
</evidence>
<dbReference type="GO" id="GO:0051539">
    <property type="term" value="F:4 iron, 4 sulfur cluster binding"/>
    <property type="evidence" value="ECO:0007669"/>
    <property type="project" value="UniProtKB-KW"/>
</dbReference>
<name>A0A832ZA99_9EURY</name>
<gene>
    <name evidence="6" type="primary">mobB</name>
    <name evidence="6" type="ORF">EYH15_00055</name>
</gene>
<sequence length="231" mass="25953">MRVVGVIGPKNSGKTTLICDILKVLRERGIKAAVVKHSGHPVEVEREGTDTSKFRRYTDVTVFSDVKGKTTFFYKYMDLEDILSKLDCEIVIVEGFKEKLKELNIPKIVTVKNGEGRELIDPHTITVIENMNYSIEDVVKEVLDKSVIPTYNLNCGHCGYNCREFVEKVIKGELSWRDCALSTDVELVVDGRRVPLNPFVSKIIKNTVLGMISSLKGVKDPGHISLNIRSK</sequence>
<evidence type="ECO:0000313" key="6">
    <source>
        <dbReference type="EMBL" id="HIP83880.1"/>
    </source>
</evidence>
<dbReference type="Pfam" id="PF03205">
    <property type="entry name" value="MobB"/>
    <property type="match status" value="1"/>
</dbReference>
<dbReference type="PANTHER" id="PTHR40072">
    <property type="entry name" value="MOLYBDOPTERIN-GUANINE DINUCLEOTIDE BIOSYNTHESIS ADAPTER PROTEIN-RELATED"/>
    <property type="match status" value="1"/>
</dbReference>
<dbReference type="SUPFAM" id="SSF52540">
    <property type="entry name" value="P-loop containing nucleoside triphosphate hydrolases"/>
    <property type="match status" value="1"/>
</dbReference>
<accession>A0A832ZA99</accession>
<keyword evidence="3" id="KW-0408">Iron</keyword>
<dbReference type="InterPro" id="IPR052539">
    <property type="entry name" value="MGD_biosynthesis_adapter"/>
</dbReference>
<keyword evidence="4" id="KW-0411">Iron-sulfur</keyword>
<evidence type="ECO:0000256" key="1">
    <source>
        <dbReference type="ARBA" id="ARBA00022485"/>
    </source>
</evidence>
<evidence type="ECO:0000259" key="5">
    <source>
        <dbReference type="PROSITE" id="PS51656"/>
    </source>
</evidence>
<dbReference type="GO" id="GO:0046872">
    <property type="term" value="F:metal ion binding"/>
    <property type="evidence" value="ECO:0007669"/>
    <property type="project" value="UniProtKB-KW"/>
</dbReference>
<reference evidence="6" key="1">
    <citation type="journal article" date="2020" name="ISME J.">
        <title>Gammaproteobacteria mediating utilization of methyl-, sulfur- and petroleum organic compounds in deep ocean hydrothermal plumes.</title>
        <authorList>
            <person name="Zhou Z."/>
            <person name="Liu Y."/>
            <person name="Pan J."/>
            <person name="Cron B.R."/>
            <person name="Toner B.M."/>
            <person name="Anantharaman K."/>
            <person name="Breier J.A."/>
            <person name="Dick G.J."/>
            <person name="Li M."/>
        </authorList>
    </citation>
    <scope>NUCLEOTIDE SEQUENCE</scope>
    <source>
        <strain evidence="6">SZUA-1453</strain>
    </source>
</reference>
<dbReference type="GO" id="GO:0006777">
    <property type="term" value="P:Mo-molybdopterin cofactor biosynthetic process"/>
    <property type="evidence" value="ECO:0007669"/>
    <property type="project" value="InterPro"/>
</dbReference>
<protein>
    <submittedName>
        <fullName evidence="6">Molybdopterin-guanine dinucleotide biosynthesis protein B</fullName>
    </submittedName>
</protein>
<feature type="domain" description="4Fe-4S" evidence="5">
    <location>
        <begin position="134"/>
        <end position="196"/>
    </location>
</feature>
<dbReference type="InterPro" id="IPR007202">
    <property type="entry name" value="4Fe-4S_dom"/>
</dbReference>
<dbReference type="GO" id="GO:0005525">
    <property type="term" value="F:GTP binding"/>
    <property type="evidence" value="ECO:0007669"/>
    <property type="project" value="InterPro"/>
</dbReference>
<evidence type="ECO:0000256" key="2">
    <source>
        <dbReference type="ARBA" id="ARBA00022723"/>
    </source>
</evidence>
<dbReference type="AlphaFoldDB" id="A0A832ZA99"/>
<dbReference type="Proteomes" id="UP000643554">
    <property type="component" value="Unassembled WGS sequence"/>
</dbReference>
<organism evidence="6 7">
    <name type="scientific">Methanothermococcus okinawensis</name>
    <dbReference type="NCBI Taxonomy" id="155863"/>
    <lineage>
        <taxon>Archaea</taxon>
        <taxon>Methanobacteriati</taxon>
        <taxon>Methanobacteriota</taxon>
        <taxon>Methanomada group</taxon>
        <taxon>Methanococci</taxon>
        <taxon>Methanococcales</taxon>
        <taxon>Methanococcaceae</taxon>
        <taxon>Methanothermococcus</taxon>
    </lineage>
</organism>
<dbReference type="EMBL" id="DQUI01000003">
    <property type="protein sequence ID" value="HIP83880.1"/>
    <property type="molecule type" value="Genomic_DNA"/>
</dbReference>
<proteinExistence type="predicted"/>
<dbReference type="InterPro" id="IPR027417">
    <property type="entry name" value="P-loop_NTPase"/>
</dbReference>
<evidence type="ECO:0000256" key="4">
    <source>
        <dbReference type="ARBA" id="ARBA00023014"/>
    </source>
</evidence>
<dbReference type="Pfam" id="PF04060">
    <property type="entry name" value="FeS"/>
    <property type="match status" value="1"/>
</dbReference>
<keyword evidence="1" id="KW-0004">4Fe-4S</keyword>
<comment type="caution">
    <text evidence="6">The sequence shown here is derived from an EMBL/GenBank/DDBJ whole genome shotgun (WGS) entry which is preliminary data.</text>
</comment>
<dbReference type="PROSITE" id="PS51656">
    <property type="entry name" value="4FE4S"/>
    <property type="match status" value="1"/>
</dbReference>
<dbReference type="NCBIfam" id="TIGR00176">
    <property type="entry name" value="mobB"/>
    <property type="match status" value="1"/>
</dbReference>